<dbReference type="InterPro" id="IPR036383">
    <property type="entry name" value="TSP1_rpt_sf"/>
</dbReference>
<evidence type="ECO:0000256" key="13">
    <source>
        <dbReference type="ARBA" id="ARBA00023273"/>
    </source>
</evidence>
<evidence type="ECO:0000256" key="4">
    <source>
        <dbReference type="ARBA" id="ARBA00022657"/>
    </source>
</evidence>
<evidence type="ECO:0000256" key="16">
    <source>
        <dbReference type="SAM" id="Phobius"/>
    </source>
</evidence>
<dbReference type="GO" id="GO:0001525">
    <property type="term" value="P:angiogenesis"/>
    <property type="evidence" value="ECO:0007669"/>
    <property type="project" value="UniProtKB-KW"/>
</dbReference>
<feature type="domain" description="Thrombospondin type-1" evidence="19">
    <location>
        <begin position="1444"/>
        <end position="1475"/>
    </location>
</feature>
<feature type="domain" description="Spondin-like TSP1" evidence="18">
    <location>
        <begin position="1225"/>
        <end position="1278"/>
    </location>
</feature>
<dbReference type="InterPro" id="IPR056991">
    <property type="entry name" value="TSP1_TSH7A-B_C"/>
</dbReference>
<dbReference type="InterPro" id="IPR044004">
    <property type="entry name" value="TSP1_spondin_dom"/>
</dbReference>
<dbReference type="Pfam" id="PF23308">
    <property type="entry name" value="TSP1_TSH7A-B_C"/>
    <property type="match status" value="1"/>
</dbReference>
<dbReference type="GO" id="GO:0030154">
    <property type="term" value="P:cell differentiation"/>
    <property type="evidence" value="ECO:0007669"/>
    <property type="project" value="UniProtKB-KW"/>
</dbReference>
<evidence type="ECO:0000259" key="18">
    <source>
        <dbReference type="Pfam" id="PF19028"/>
    </source>
</evidence>
<keyword evidence="7" id="KW-0677">Repeat</keyword>
<evidence type="ECO:0000256" key="14">
    <source>
        <dbReference type="ARBA" id="ARBA00069078"/>
    </source>
</evidence>
<dbReference type="Pfam" id="PF00090">
    <property type="entry name" value="TSP_1"/>
    <property type="match status" value="5"/>
</dbReference>
<feature type="domain" description="Spondin-like TSP1" evidence="18">
    <location>
        <begin position="977"/>
        <end position="1019"/>
    </location>
</feature>
<keyword evidence="11" id="KW-1015">Disulfide bond</keyword>
<dbReference type="GO" id="GO:0005886">
    <property type="term" value="C:plasma membrane"/>
    <property type="evidence" value="ECO:0007669"/>
    <property type="project" value="UniProtKB-SubCell"/>
</dbReference>
<comment type="subcellular location">
    <subcellularLocation>
        <location evidence="1">Cell membrane</location>
        <topology evidence="1">Single-pass type I membrane protein</topology>
    </subcellularLocation>
    <subcellularLocation>
        <location evidence="2">Cell projection</location>
    </subcellularLocation>
</comment>
<evidence type="ECO:0000256" key="8">
    <source>
        <dbReference type="ARBA" id="ARBA00022782"/>
    </source>
</evidence>
<evidence type="ECO:0000256" key="3">
    <source>
        <dbReference type="ARBA" id="ARBA00022475"/>
    </source>
</evidence>
<dbReference type="EMBL" id="SWLE01000002">
    <property type="protein sequence ID" value="TNN02117.1"/>
    <property type="molecule type" value="Genomic_DNA"/>
</dbReference>
<name>A0A4Z2CD18_9TELE</name>
<dbReference type="Gene3D" id="2.20.100.10">
    <property type="entry name" value="Thrombospondin type-1 (TSP1) repeat"/>
    <property type="match status" value="9"/>
</dbReference>
<keyword evidence="13" id="KW-0966">Cell projection</keyword>
<dbReference type="Proteomes" id="UP000516260">
    <property type="component" value="Chromosome 10"/>
</dbReference>
<dbReference type="FunFam" id="2.20.100.10:FF:000014">
    <property type="entry name" value="Thrombospondin type 1 domain containing 7A"/>
    <property type="match status" value="1"/>
</dbReference>
<protein>
    <recommendedName>
        <fullName evidence="14">Thrombospondin type-1 domain-containing protein 7A</fullName>
    </recommendedName>
</protein>
<dbReference type="GO" id="GO:0042995">
    <property type="term" value="C:cell projection"/>
    <property type="evidence" value="ECO:0007669"/>
    <property type="project" value="UniProtKB-SubCell"/>
</dbReference>
<dbReference type="SMART" id="SM00209">
    <property type="entry name" value="TSP1"/>
    <property type="match status" value="13"/>
</dbReference>
<evidence type="ECO:0000256" key="11">
    <source>
        <dbReference type="ARBA" id="ARBA00023157"/>
    </source>
</evidence>
<dbReference type="PROSITE" id="PS50092">
    <property type="entry name" value="TSP1"/>
    <property type="match status" value="11"/>
</dbReference>
<dbReference type="Pfam" id="PF19028">
    <property type="entry name" value="TSP1_spondin"/>
    <property type="match status" value="5"/>
</dbReference>
<dbReference type="SUPFAM" id="SSF82895">
    <property type="entry name" value="TSP-1 type 1 repeat"/>
    <property type="match status" value="8"/>
</dbReference>
<feature type="domain" description="Spondin-like TSP1" evidence="18">
    <location>
        <begin position="184"/>
        <end position="235"/>
    </location>
</feature>
<dbReference type="PANTHER" id="PTHR11311:SF29">
    <property type="entry name" value="THROMBOSPONDIN TYPE-1 DOMAIN-CONTAINING PROTEIN 7A ISOFORM X1"/>
    <property type="match status" value="1"/>
</dbReference>
<feature type="compositionally biased region" description="Low complexity" evidence="15">
    <location>
        <begin position="1554"/>
        <end position="1565"/>
    </location>
</feature>
<evidence type="ECO:0000256" key="7">
    <source>
        <dbReference type="ARBA" id="ARBA00022737"/>
    </source>
</evidence>
<dbReference type="FunFam" id="2.20.100.10:FF:000020">
    <property type="entry name" value="Thrombospondin type 1 domain containing 7A"/>
    <property type="match status" value="1"/>
</dbReference>
<keyword evidence="3" id="KW-1003">Cell membrane</keyword>
<feature type="compositionally biased region" description="Basic and acidic residues" evidence="15">
    <location>
        <begin position="282"/>
        <end position="299"/>
    </location>
</feature>
<dbReference type="FunFam" id="2.20.100.10:FF:000018">
    <property type="entry name" value="Thrombospondin type 1 domain containing 7A"/>
    <property type="match status" value="1"/>
</dbReference>
<feature type="domain" description="Spondin-like TSP1" evidence="18">
    <location>
        <begin position="348"/>
        <end position="400"/>
    </location>
</feature>
<evidence type="ECO:0000256" key="17">
    <source>
        <dbReference type="SAM" id="SignalP"/>
    </source>
</evidence>
<evidence type="ECO:0000256" key="10">
    <source>
        <dbReference type="ARBA" id="ARBA00023136"/>
    </source>
</evidence>
<sequence>MGLWRRGANGTHLLGTEGSWNLLVPLLLFWIIWKIHAQIDDEKSVYLWQTGPWGRCMGSNCGPGGSQSRVVWCAHVEGWTTLYTNCESNQRPSNDRNCFRVCDWHRDLYEWKLGAWNECMPVLARTIEALQPAKCSGGEEGIQAREVQCVLKSDDSPAEDVICEYFEPKPRLEQACWIPCPQDCIASDYSPWTLCSKTCGTGLRNRVRSILVPPRFGGTACPNLTEIRSCKLGPCSGPESIYSLKVEPWSLCALPNTRPTRQVKGRNSKGQGLKGKGGVTDPKTRDLTGNEQPRNRLNRESPLWDIQVGYQTRNLTCLHRNGNSVKHNLCTLTDLPTTVRPCLLPRDCRLSEWTEWSLCSKTCTDFTNSRGNRTRKRQVLQFSVGEGLDCPHLEETESCEALGESYIPCANYSWRTTEWSECSIDALLRQQDNRRSSRNLTGLCGGGLQTRDVYCVKNNAELLKYLSEFREKDKASRPVENKLCQGPVPEMSQLCQIPCPTECEVSQWGAWGPCTFENCDDQAGNKGLKLRRRRIINKPTEGPETCPHLEEAVPCEDPACYSWQLVRLDPCVPHDEKTCGPGTRFVHVKCVNNSGEEVDGTLCSSSPDLGPVLCEVPCSRDCVLSDWTSWSTCSQTCSSKTTEGKQMRMRSILAYNAGEGGTQCPNSSALQEVRNCNEHACAVYHWQAGPWGLCAEDTSSLSRNATRVQDPCLRGLQTRKVVCVRVGVAGNVVKLKQARKRLIIQRPAKGGRECPKILEEQRDCELPKTCPGFRWKTFKWSKCHLAPWLLRQNSSGAQETCGTGLQTRALSCLQLNGTQADVAECLEFTKAVPSITQPCQLPCQDDCQLTNWSKFSSCTVDCVGVRIRKRALIGRSKKKDKCKNTQMYPLSETQYCPCNKYNAWPVGNWSDCILPERGSVDDVLGLKVPGDVKHCGQGYRYQAMACYDQDNRLVETARCNSHGYIEEACSIPCPSDCKLSEWSNWSRCSKSCGSGVKVRSKWLREKRYNGGRPCPKLDQINQLYEVVPCQSDCNQYVWVAEPWSLWKVSDMDLKQNCGEGVQMRKVRCMLNTVDGPSEAVENYLCDPEQMPLGTRQSRLPCPDDCVLGDWGPWSHCSLPCTRANNRVRTRSVLRPPAVGRKCPDSFEKEPCSLHLNCFNYFYNVTEWSTCQLSPKAMCGEGVKTRMLDCVRSDGKSVDLKFCQKLDLEVNWQLNLSCVLECPVNCQLSEWSDWSTCSQTCGLKGKMLRQRSVVQASRGDGRPCPSQMKQWKPCPVQPCYQWKYSSWSECQVENLACGHGTRYRNLSCVVSDGSFSDELSLVDEELCEGLEQTGECYLMEWSDWSSCASVCVKGAALDYASLQVRSRAVLAQEPENLQLCPDQQWESRSCSEGKCFDYKWVRDLNSSSSSAWCQRSDGRLDNNDKCRHSNKSRRQRPIIAAALCCPLQDGICTCGPGFTEVFLHTGQLNQCAPIPILEIPTWEDKKGDVKTIRAIDTPSPTPALPGLPGRTWYLQPYGPDGKLKIWVYGVAIGAFVLFIFIVSMIYLAWKQPQSPERQRQRQPNNQLKPLSLAYDGDTDM</sequence>
<comment type="caution">
    <text evidence="20">The sequence shown here is derived from an EMBL/GenBank/DDBJ whole genome shotgun (WGS) entry which is preliminary data.</text>
</comment>
<keyword evidence="12" id="KW-0325">Glycoprotein</keyword>
<evidence type="ECO:0000256" key="12">
    <source>
        <dbReference type="ARBA" id="ARBA00023180"/>
    </source>
</evidence>
<dbReference type="FunFam" id="2.20.100.10:FF:000017">
    <property type="entry name" value="Thrombospondin type 1 domain containing 7A"/>
    <property type="match status" value="1"/>
</dbReference>
<keyword evidence="10 16" id="KW-0472">Membrane</keyword>
<dbReference type="FunFam" id="2.20.100.10:FF:000015">
    <property type="entry name" value="Thrombospondin, type I, domain containing 7A"/>
    <property type="match status" value="1"/>
</dbReference>
<feature type="signal peptide" evidence="17">
    <location>
        <begin position="1"/>
        <end position="37"/>
    </location>
</feature>
<feature type="region of interest" description="Disordered" evidence="15">
    <location>
        <begin position="1554"/>
        <end position="1579"/>
    </location>
</feature>
<feature type="transmembrane region" description="Helical" evidence="16">
    <location>
        <begin position="1524"/>
        <end position="1548"/>
    </location>
</feature>
<evidence type="ECO:0000256" key="1">
    <source>
        <dbReference type="ARBA" id="ARBA00004251"/>
    </source>
</evidence>
<evidence type="ECO:0000256" key="15">
    <source>
        <dbReference type="SAM" id="MobiDB-lite"/>
    </source>
</evidence>
<evidence type="ECO:0000256" key="6">
    <source>
        <dbReference type="ARBA" id="ARBA00022729"/>
    </source>
</evidence>
<dbReference type="FunFam" id="2.20.100.10:FF:000031">
    <property type="entry name" value="Thrombospondin type 1 domain containing 7A"/>
    <property type="match status" value="1"/>
</dbReference>
<keyword evidence="21" id="KW-1185">Reference proteome</keyword>
<keyword evidence="6 17" id="KW-0732">Signal</keyword>
<evidence type="ECO:0000313" key="21">
    <source>
        <dbReference type="Proteomes" id="UP000516260"/>
    </source>
</evidence>
<dbReference type="FunFam" id="2.20.100.10:FF:000019">
    <property type="entry name" value="Thrombospondin type 1 domain containing 7A"/>
    <property type="match status" value="1"/>
</dbReference>
<keyword evidence="4" id="KW-0037">Angiogenesis</keyword>
<accession>A0A4Z2CD18</accession>
<proteinExistence type="predicted"/>
<gene>
    <name evidence="20" type="ORF">fugu_009604</name>
</gene>
<evidence type="ECO:0000256" key="2">
    <source>
        <dbReference type="ARBA" id="ARBA00004316"/>
    </source>
</evidence>
<evidence type="ECO:0000313" key="20">
    <source>
        <dbReference type="EMBL" id="TNN02117.1"/>
    </source>
</evidence>
<dbReference type="PANTHER" id="PTHR11311">
    <property type="entry name" value="SPONDIN"/>
    <property type="match status" value="1"/>
</dbReference>
<dbReference type="FunFam" id="2.20.100.10:FF:000027">
    <property type="entry name" value="Thrombospondin type 1 domain containing 7A"/>
    <property type="match status" value="1"/>
</dbReference>
<dbReference type="InterPro" id="IPR051418">
    <property type="entry name" value="Spondin/Thrombospondin_T1"/>
</dbReference>
<dbReference type="InterPro" id="IPR000884">
    <property type="entry name" value="TSP1_rpt"/>
</dbReference>
<evidence type="ECO:0000259" key="19">
    <source>
        <dbReference type="Pfam" id="PF23308"/>
    </source>
</evidence>
<keyword evidence="9 16" id="KW-1133">Transmembrane helix</keyword>
<reference evidence="20 21" key="1">
    <citation type="submission" date="2019-04" db="EMBL/GenBank/DDBJ databases">
        <title>The sequence and de novo assembly of Takifugu bimaculatus genome using PacBio and Hi-C technologies.</title>
        <authorList>
            <person name="Xu P."/>
            <person name="Liu B."/>
            <person name="Zhou Z."/>
        </authorList>
    </citation>
    <scope>NUCLEOTIDE SEQUENCE [LARGE SCALE GENOMIC DNA]</scope>
    <source>
        <strain evidence="20">TB-2018</strain>
        <tissue evidence="20">Muscle</tissue>
    </source>
</reference>
<evidence type="ECO:0000256" key="5">
    <source>
        <dbReference type="ARBA" id="ARBA00022692"/>
    </source>
</evidence>
<feature type="domain" description="Spondin-like TSP1" evidence="18">
    <location>
        <begin position="622"/>
        <end position="681"/>
    </location>
</feature>
<organism evidence="20 21">
    <name type="scientific">Takifugu bimaculatus</name>
    <dbReference type="NCBI Taxonomy" id="433685"/>
    <lineage>
        <taxon>Eukaryota</taxon>
        <taxon>Metazoa</taxon>
        <taxon>Chordata</taxon>
        <taxon>Craniata</taxon>
        <taxon>Vertebrata</taxon>
        <taxon>Euteleostomi</taxon>
        <taxon>Actinopterygii</taxon>
        <taxon>Neopterygii</taxon>
        <taxon>Teleostei</taxon>
        <taxon>Neoteleostei</taxon>
        <taxon>Acanthomorphata</taxon>
        <taxon>Eupercaria</taxon>
        <taxon>Tetraodontiformes</taxon>
        <taxon>Tetradontoidea</taxon>
        <taxon>Tetraodontidae</taxon>
        <taxon>Takifugu</taxon>
    </lineage>
</organism>
<keyword evidence="8" id="KW-0221">Differentiation</keyword>
<feature type="chain" id="PRO_5021388328" description="Thrombospondin type-1 domain-containing protein 7A" evidence="17">
    <location>
        <begin position="38"/>
        <end position="1579"/>
    </location>
</feature>
<evidence type="ECO:0000256" key="9">
    <source>
        <dbReference type="ARBA" id="ARBA00022989"/>
    </source>
</evidence>
<keyword evidence="5 16" id="KW-0812">Transmembrane</keyword>
<feature type="region of interest" description="Disordered" evidence="15">
    <location>
        <begin position="260"/>
        <end position="299"/>
    </location>
</feature>